<feature type="non-terminal residue" evidence="6">
    <location>
        <position position="467"/>
    </location>
</feature>
<gene>
    <name evidence="6" type="primary">true</name>
    <name evidence="6" type="ORF">SNEC2469_LOCUS5098</name>
</gene>
<evidence type="ECO:0000259" key="5">
    <source>
        <dbReference type="PROSITE" id="PS50056"/>
    </source>
</evidence>
<dbReference type="Proteomes" id="UP000601435">
    <property type="component" value="Unassembled WGS sequence"/>
</dbReference>
<dbReference type="GO" id="GO:0008579">
    <property type="term" value="F:JUN kinase phosphatase activity"/>
    <property type="evidence" value="ECO:0007669"/>
    <property type="project" value="TreeGrafter"/>
</dbReference>
<dbReference type="PROSITE" id="PS50056">
    <property type="entry name" value="TYR_PHOSPHATASE_2"/>
    <property type="match status" value="1"/>
</dbReference>
<feature type="domain" description="Tyrosine specific protein phosphatases" evidence="5">
    <location>
        <begin position="246"/>
        <end position="307"/>
    </location>
</feature>
<dbReference type="PANTHER" id="PTHR46377:SF1">
    <property type="entry name" value="DUAL SPECIFICITY PROTEIN PHOSPHATASE 19"/>
    <property type="match status" value="1"/>
</dbReference>
<keyword evidence="3" id="KW-0812">Transmembrane</keyword>
<keyword evidence="7" id="KW-1185">Reference proteome</keyword>
<dbReference type="OrthoDB" id="2017893at2759"/>
<evidence type="ECO:0000259" key="4">
    <source>
        <dbReference type="PROSITE" id="PS50054"/>
    </source>
</evidence>
<dbReference type="CDD" id="cd14498">
    <property type="entry name" value="DSP"/>
    <property type="match status" value="1"/>
</dbReference>
<dbReference type="InterPro" id="IPR016130">
    <property type="entry name" value="Tyr_Pase_AS"/>
</dbReference>
<dbReference type="AlphaFoldDB" id="A0A812LZR0"/>
<sequence length="467" mass="52540">MRKNAAALAAYGGRGGQAEWVSYRRYLRLLPPDAEGGRRVLVLQDPCPRNAAERVLVHGVDFATHCNPAKSGGLPDGAVPSASDADRIRRRICVGTYSFDPKEAMVHVTYEATDGEYRLAFSLRHGGARVTSDCLTWESYELEDRAHAGEIVNFNLGRLPDWKGGGLEDENKDHFPQMNFRPQVQKVYELRRDAKREGRESERAHRWSKCPCLTDRHILVVHPALPTLWPERYKYQRTSLEDAPSSNLLELLPNSLRFVERCMKQKGRLLVHCTRGISRSSSIVIAYLMLAKSKSYDEAKKQVQLKRSVAHPNLGFQVQLQHLESLLNTRSPPRNFEERLRWLGTIVPTGDLTSSTSPFKLLQALDAPIRCWLEEEDVKTPVPPRCMVLLADWCNVWAGITLVVSFSLITGAFTFNWFKMSGAVHTIMQVTMCAEGVLWAVAAGLLTKINMIVNNASLAVVQTIICF</sequence>
<proteinExistence type="predicted"/>
<evidence type="ECO:0000256" key="1">
    <source>
        <dbReference type="ARBA" id="ARBA00022801"/>
    </source>
</evidence>
<protein>
    <submittedName>
        <fullName evidence="6">True protein</fullName>
    </submittedName>
</protein>
<evidence type="ECO:0000313" key="7">
    <source>
        <dbReference type="Proteomes" id="UP000601435"/>
    </source>
</evidence>
<name>A0A812LZR0_9DINO</name>
<keyword evidence="1" id="KW-0378">Hydrolase</keyword>
<feature type="domain" description="Tyrosine-protein phosphatase" evidence="4">
    <location>
        <begin position="179"/>
        <end position="329"/>
    </location>
</feature>
<dbReference type="Pfam" id="PF00782">
    <property type="entry name" value="DSPc"/>
    <property type="match status" value="1"/>
</dbReference>
<dbReference type="EMBL" id="CAJNJA010009714">
    <property type="protein sequence ID" value="CAE7249773.1"/>
    <property type="molecule type" value="Genomic_DNA"/>
</dbReference>
<dbReference type="PROSITE" id="PS00383">
    <property type="entry name" value="TYR_PHOSPHATASE_1"/>
    <property type="match status" value="1"/>
</dbReference>
<dbReference type="PROSITE" id="PS50054">
    <property type="entry name" value="TYR_PHOSPHATASE_DUAL"/>
    <property type="match status" value="1"/>
</dbReference>
<dbReference type="SMART" id="SM00195">
    <property type="entry name" value="DSPc"/>
    <property type="match status" value="1"/>
</dbReference>
<reference evidence="6" key="1">
    <citation type="submission" date="2021-02" db="EMBL/GenBank/DDBJ databases">
        <authorList>
            <person name="Dougan E. K."/>
            <person name="Rhodes N."/>
            <person name="Thang M."/>
            <person name="Chan C."/>
        </authorList>
    </citation>
    <scope>NUCLEOTIDE SEQUENCE</scope>
</reference>
<evidence type="ECO:0000256" key="2">
    <source>
        <dbReference type="ARBA" id="ARBA00022912"/>
    </source>
</evidence>
<dbReference type="InterPro" id="IPR029021">
    <property type="entry name" value="Prot-tyrosine_phosphatase-like"/>
</dbReference>
<evidence type="ECO:0000256" key="3">
    <source>
        <dbReference type="SAM" id="Phobius"/>
    </source>
</evidence>
<dbReference type="GO" id="GO:0005737">
    <property type="term" value="C:cytoplasm"/>
    <property type="evidence" value="ECO:0007669"/>
    <property type="project" value="TreeGrafter"/>
</dbReference>
<accession>A0A812LZR0</accession>
<keyword evidence="2" id="KW-0904">Protein phosphatase</keyword>
<comment type="caution">
    <text evidence="6">The sequence shown here is derived from an EMBL/GenBank/DDBJ whole genome shotgun (WGS) entry which is preliminary data.</text>
</comment>
<dbReference type="Gene3D" id="3.90.190.10">
    <property type="entry name" value="Protein tyrosine phosphatase superfamily"/>
    <property type="match status" value="1"/>
</dbReference>
<dbReference type="InterPro" id="IPR000387">
    <property type="entry name" value="Tyr_Pase_dom"/>
</dbReference>
<dbReference type="InterPro" id="IPR000340">
    <property type="entry name" value="Dual-sp_phosphatase_cat-dom"/>
</dbReference>
<dbReference type="SUPFAM" id="SSF52799">
    <property type="entry name" value="(Phosphotyrosine protein) phosphatases II"/>
    <property type="match status" value="1"/>
</dbReference>
<evidence type="ECO:0000313" key="6">
    <source>
        <dbReference type="EMBL" id="CAE7249773.1"/>
    </source>
</evidence>
<organism evidence="6 7">
    <name type="scientific">Symbiodinium necroappetens</name>
    <dbReference type="NCBI Taxonomy" id="1628268"/>
    <lineage>
        <taxon>Eukaryota</taxon>
        <taxon>Sar</taxon>
        <taxon>Alveolata</taxon>
        <taxon>Dinophyceae</taxon>
        <taxon>Suessiales</taxon>
        <taxon>Symbiodiniaceae</taxon>
        <taxon>Symbiodinium</taxon>
    </lineage>
</organism>
<keyword evidence="3" id="KW-1133">Transmembrane helix</keyword>
<keyword evidence="3" id="KW-0472">Membrane</keyword>
<feature type="transmembrane region" description="Helical" evidence="3">
    <location>
        <begin position="396"/>
        <end position="418"/>
    </location>
</feature>
<dbReference type="PANTHER" id="PTHR46377">
    <property type="entry name" value="DUAL SPECIFICITY PROTEIN PHOSPHATASE 19"/>
    <property type="match status" value="1"/>
</dbReference>
<dbReference type="InterPro" id="IPR020422">
    <property type="entry name" value="TYR_PHOSPHATASE_DUAL_dom"/>
</dbReference>